<dbReference type="PANTHER" id="PTHR34501">
    <property type="entry name" value="PROTEIN YDDL-RELATED"/>
    <property type="match status" value="1"/>
</dbReference>
<dbReference type="InterPro" id="IPR050298">
    <property type="entry name" value="Gram-neg_bact_OMP"/>
</dbReference>
<evidence type="ECO:0000256" key="9">
    <source>
        <dbReference type="ARBA" id="ARBA00023136"/>
    </source>
</evidence>
<keyword evidence="6 11" id="KW-0732">Signal</keyword>
<reference evidence="13 14" key="1">
    <citation type="submission" date="2020-08" db="EMBL/GenBank/DDBJ databases">
        <title>Novel species isolated from subtropical streams in China.</title>
        <authorList>
            <person name="Lu H."/>
        </authorList>
    </citation>
    <scope>NUCLEOTIDE SEQUENCE [LARGE SCALE GENOMIC DNA]</scope>
    <source>
        <strain evidence="13 14">CY18W</strain>
    </source>
</reference>
<evidence type="ECO:0000256" key="4">
    <source>
        <dbReference type="ARBA" id="ARBA00022452"/>
    </source>
</evidence>
<dbReference type="EMBL" id="JACOGF010000015">
    <property type="protein sequence ID" value="MBC3920416.1"/>
    <property type="molecule type" value="Genomic_DNA"/>
</dbReference>
<evidence type="ECO:0000256" key="1">
    <source>
        <dbReference type="ARBA" id="ARBA00004571"/>
    </source>
</evidence>
<evidence type="ECO:0000313" key="14">
    <source>
        <dbReference type="Proteomes" id="UP000650424"/>
    </source>
</evidence>
<evidence type="ECO:0000256" key="3">
    <source>
        <dbReference type="ARBA" id="ARBA00022448"/>
    </source>
</evidence>
<evidence type="ECO:0000256" key="5">
    <source>
        <dbReference type="ARBA" id="ARBA00022692"/>
    </source>
</evidence>
<comment type="subcellular location">
    <subcellularLocation>
        <location evidence="1">Cell outer membrane</location>
        <topology evidence="1">Multi-pass membrane protein</topology>
    </subcellularLocation>
</comment>
<evidence type="ECO:0000256" key="8">
    <source>
        <dbReference type="ARBA" id="ARBA00023114"/>
    </source>
</evidence>
<dbReference type="Pfam" id="PF13609">
    <property type="entry name" value="Porin_4"/>
    <property type="match status" value="1"/>
</dbReference>
<evidence type="ECO:0000256" key="2">
    <source>
        <dbReference type="ARBA" id="ARBA00011233"/>
    </source>
</evidence>
<gene>
    <name evidence="13" type="ORF">H8L32_23330</name>
</gene>
<evidence type="ECO:0000256" key="7">
    <source>
        <dbReference type="ARBA" id="ARBA00023065"/>
    </source>
</evidence>
<keyword evidence="10" id="KW-0998">Cell outer membrane</keyword>
<comment type="subunit">
    <text evidence="2">Homotrimer.</text>
</comment>
<dbReference type="PANTHER" id="PTHR34501:SF9">
    <property type="entry name" value="MAJOR OUTER MEMBRANE PROTEIN P.IA"/>
    <property type="match status" value="1"/>
</dbReference>
<sequence length="363" mass="38232">MFKPSCIVMLLGVSSNAFAQSVVTPYGIADLGVHYSTGINANNAPVASGSTAALSSGINNTSRWGIKGQEALGDGMDAVFQLEGGLNIDTGASAKSDKLFDRLAFVGIKSGYGSLTAGRQATILSDAISPVDPLGMRYASFNPNINVTALSNTAFGTHAFGVQYGTSGYADNYYRLDNMLKYTGDFGPLVARVSYSFGEVAGNSSALSTMGAGLAYQQDGLSVSGAYMKFKNSADFGLQAYTLGAAYQLGNVQLKANFGSNRADTSTTRQTRQRIASAGVAMLVGPDLTLTTAYYRVRREASGFVDDGFDRSFAYLEKSLSKRSTVYIETDYTNWKGNAAGVTGSQANNSNGLGLTLGLMHKF</sequence>
<protein>
    <submittedName>
        <fullName evidence="13">Porin</fullName>
    </submittedName>
</protein>
<dbReference type="RefSeq" id="WP_186949935.1">
    <property type="nucleotide sequence ID" value="NZ_JACOGF010000015.1"/>
</dbReference>
<dbReference type="CDD" id="cd00342">
    <property type="entry name" value="gram_neg_porins"/>
    <property type="match status" value="1"/>
</dbReference>
<keyword evidence="4" id="KW-1134">Transmembrane beta strand</keyword>
<organism evidence="13 14">
    <name type="scientific">Undibacterium hunanense</name>
    <dbReference type="NCBI Taxonomy" id="2762292"/>
    <lineage>
        <taxon>Bacteria</taxon>
        <taxon>Pseudomonadati</taxon>
        <taxon>Pseudomonadota</taxon>
        <taxon>Betaproteobacteria</taxon>
        <taxon>Burkholderiales</taxon>
        <taxon>Oxalobacteraceae</taxon>
        <taxon>Undibacterium</taxon>
    </lineage>
</organism>
<keyword evidence="14" id="KW-1185">Reference proteome</keyword>
<keyword evidence="7" id="KW-0406">Ion transport</keyword>
<keyword evidence="5" id="KW-0812">Transmembrane</keyword>
<dbReference type="Gene3D" id="2.40.160.10">
    <property type="entry name" value="Porin"/>
    <property type="match status" value="1"/>
</dbReference>
<dbReference type="SUPFAM" id="SSF56935">
    <property type="entry name" value="Porins"/>
    <property type="match status" value="1"/>
</dbReference>
<evidence type="ECO:0000313" key="13">
    <source>
        <dbReference type="EMBL" id="MBC3920416.1"/>
    </source>
</evidence>
<accession>A0ABR6ZX30</accession>
<keyword evidence="3" id="KW-0813">Transport</keyword>
<feature type="domain" description="Porin" evidence="12">
    <location>
        <begin position="9"/>
        <end position="336"/>
    </location>
</feature>
<evidence type="ECO:0000259" key="12">
    <source>
        <dbReference type="Pfam" id="PF13609"/>
    </source>
</evidence>
<keyword evidence="9" id="KW-0472">Membrane</keyword>
<dbReference type="InterPro" id="IPR033900">
    <property type="entry name" value="Gram_neg_porin_domain"/>
</dbReference>
<name>A0ABR6ZX30_9BURK</name>
<comment type="caution">
    <text evidence="13">The sequence shown here is derived from an EMBL/GenBank/DDBJ whole genome shotgun (WGS) entry which is preliminary data.</text>
</comment>
<evidence type="ECO:0000256" key="11">
    <source>
        <dbReference type="SAM" id="SignalP"/>
    </source>
</evidence>
<dbReference type="Proteomes" id="UP000650424">
    <property type="component" value="Unassembled WGS sequence"/>
</dbReference>
<evidence type="ECO:0000256" key="10">
    <source>
        <dbReference type="ARBA" id="ARBA00023237"/>
    </source>
</evidence>
<evidence type="ECO:0000256" key="6">
    <source>
        <dbReference type="ARBA" id="ARBA00022729"/>
    </source>
</evidence>
<proteinExistence type="predicted"/>
<feature type="chain" id="PRO_5045792666" evidence="11">
    <location>
        <begin position="20"/>
        <end position="363"/>
    </location>
</feature>
<feature type="signal peptide" evidence="11">
    <location>
        <begin position="1"/>
        <end position="19"/>
    </location>
</feature>
<dbReference type="InterPro" id="IPR023614">
    <property type="entry name" value="Porin_dom_sf"/>
</dbReference>
<keyword evidence="8" id="KW-0626">Porin</keyword>